<feature type="region of interest" description="Disordered" evidence="1">
    <location>
        <begin position="185"/>
        <end position="206"/>
    </location>
</feature>
<keyword evidence="3" id="KW-1185">Reference proteome</keyword>
<evidence type="ECO:0000313" key="3">
    <source>
        <dbReference type="Proteomes" id="UP001596004"/>
    </source>
</evidence>
<dbReference type="RefSeq" id="WP_380839990.1">
    <property type="nucleotide sequence ID" value="NZ_JBHSFP010000006.1"/>
</dbReference>
<gene>
    <name evidence="2" type="ORF">ACFO60_11520</name>
</gene>
<dbReference type="EMBL" id="JBHSFP010000006">
    <property type="protein sequence ID" value="MFC4531394.1"/>
    <property type="molecule type" value="Genomic_DNA"/>
</dbReference>
<evidence type="ECO:0000313" key="2">
    <source>
        <dbReference type="EMBL" id="MFC4531394.1"/>
    </source>
</evidence>
<evidence type="ECO:0000256" key="1">
    <source>
        <dbReference type="SAM" id="MobiDB-lite"/>
    </source>
</evidence>
<comment type="caution">
    <text evidence="2">The sequence shown here is derived from an EMBL/GenBank/DDBJ whole genome shotgun (WGS) entry which is preliminary data.</text>
</comment>
<protein>
    <submittedName>
        <fullName evidence="2">TIGR04222 domain-containing membrane protein</fullName>
    </submittedName>
</protein>
<dbReference type="InterPro" id="IPR026467">
    <property type="entry name" value="Ser/Gly_Cys_C_dom"/>
</dbReference>
<reference evidence="3" key="1">
    <citation type="journal article" date="2019" name="Int. J. Syst. Evol. Microbiol.">
        <title>The Global Catalogue of Microorganisms (GCM) 10K type strain sequencing project: providing services to taxonomists for standard genome sequencing and annotation.</title>
        <authorList>
            <consortium name="The Broad Institute Genomics Platform"/>
            <consortium name="The Broad Institute Genome Sequencing Center for Infectious Disease"/>
            <person name="Wu L."/>
            <person name="Ma J."/>
        </authorList>
    </citation>
    <scope>NUCLEOTIDE SEQUENCE [LARGE SCALE GENOMIC DNA]</scope>
    <source>
        <strain evidence="3">CGMCC 4.7132</strain>
    </source>
</reference>
<sequence>MDTRTDLDLYETAYLCGGARRVAMVALVALCEDGRAEIHPGMHRVAILRRESRDPVEAAVIGAVPEAGRHLGHAVSVVAGSPAVDAIAEALRDLGLVTRRKGTPSIRGRRSSRALATEVRDGGTLRNVAVLGMTAIGDVGLRNSFAIQERADIGTGRSRRWRSPSGPLDRSIDAGIGYGPASAGGWDGGGSCDGGGGGGGGGDGGC</sequence>
<accession>A0ABV9CFV0</accession>
<organism evidence="2 3">
    <name type="scientific">Sphaerisporangium dianthi</name>
    <dbReference type="NCBI Taxonomy" id="1436120"/>
    <lineage>
        <taxon>Bacteria</taxon>
        <taxon>Bacillati</taxon>
        <taxon>Actinomycetota</taxon>
        <taxon>Actinomycetes</taxon>
        <taxon>Streptosporangiales</taxon>
        <taxon>Streptosporangiaceae</taxon>
        <taxon>Sphaerisporangium</taxon>
    </lineage>
</organism>
<proteinExistence type="predicted"/>
<name>A0ABV9CFV0_9ACTN</name>
<dbReference type="Proteomes" id="UP001596004">
    <property type="component" value="Unassembled WGS sequence"/>
</dbReference>
<dbReference type="NCBIfam" id="TIGR04222">
    <property type="entry name" value="near_uncomplex"/>
    <property type="match status" value="1"/>
</dbReference>